<dbReference type="GO" id="GO:0016020">
    <property type="term" value="C:membrane"/>
    <property type="evidence" value="ECO:0007669"/>
    <property type="project" value="InterPro"/>
</dbReference>
<evidence type="ECO:0000313" key="5">
    <source>
        <dbReference type="Proteomes" id="UP000032900"/>
    </source>
</evidence>
<keyword evidence="2" id="KW-0472">Membrane</keyword>
<proteinExistence type="predicted"/>
<keyword evidence="5" id="KW-1185">Reference proteome</keyword>
<evidence type="ECO:0000259" key="3">
    <source>
        <dbReference type="Pfam" id="PF06580"/>
    </source>
</evidence>
<keyword evidence="2" id="KW-1133">Transmembrane helix</keyword>
<name>A0A0E9M2A8_9BACT</name>
<organism evidence="4 5">
    <name type="scientific">Geofilum rubicundum JCM 15548</name>
    <dbReference type="NCBI Taxonomy" id="1236989"/>
    <lineage>
        <taxon>Bacteria</taxon>
        <taxon>Pseudomonadati</taxon>
        <taxon>Bacteroidota</taxon>
        <taxon>Bacteroidia</taxon>
        <taxon>Marinilabiliales</taxon>
        <taxon>Marinilabiliaceae</taxon>
        <taxon>Geofilum</taxon>
    </lineage>
</organism>
<dbReference type="InterPro" id="IPR011990">
    <property type="entry name" value="TPR-like_helical_dom_sf"/>
</dbReference>
<keyword evidence="4" id="KW-0808">Transferase</keyword>
<dbReference type="InterPro" id="IPR036890">
    <property type="entry name" value="HATPase_C_sf"/>
</dbReference>
<dbReference type="AlphaFoldDB" id="A0A0E9M2A8"/>
<dbReference type="RefSeq" id="WP_062127674.1">
    <property type="nucleotide sequence ID" value="NZ_BAZW01000050.1"/>
</dbReference>
<evidence type="ECO:0000256" key="1">
    <source>
        <dbReference type="SAM" id="Coils"/>
    </source>
</evidence>
<keyword evidence="1" id="KW-0175">Coiled coil</keyword>
<feature type="transmembrane region" description="Helical" evidence="2">
    <location>
        <begin position="409"/>
        <end position="429"/>
    </location>
</feature>
<dbReference type="STRING" id="1236989.JCM15548_13883"/>
<comment type="caution">
    <text evidence="4">The sequence shown here is derived from an EMBL/GenBank/DDBJ whole genome shotgun (WGS) entry which is preliminary data.</text>
</comment>
<dbReference type="SMART" id="SM00028">
    <property type="entry name" value="TPR"/>
    <property type="match status" value="6"/>
</dbReference>
<dbReference type="PANTHER" id="PTHR34220:SF7">
    <property type="entry name" value="SENSOR HISTIDINE KINASE YPDA"/>
    <property type="match status" value="1"/>
</dbReference>
<dbReference type="EMBL" id="BAZW01000050">
    <property type="protein sequence ID" value="GAO31516.1"/>
    <property type="molecule type" value="Genomic_DNA"/>
</dbReference>
<dbReference type="OrthoDB" id="9809908at2"/>
<sequence>MRAFITLTSLWFLCGHLLLATSVADSLFFIFETSKDSSERIELAMQLSREYNRIPEKQQQAFDYAHQAVELSEKLNNPLLLAQGLDNLGLLYRYNQQYAQSIPLHRRAYNLIVDLPDIPHQKMRFANNVGVAARYDQDHALAVEYYLKALSIAQSENDLRNIAISSNGLGNSLSYLDPGSQEAMNHFRRALKAERERGNQRGTAMNLLSIASYHTRLGNYDQALNILNELLAINQQINDTHGLAITYEYFGHNYLEEGLQPGQAVRYYQQSLELFKALNNRQKMADLELNLGQTAEFRQQLPVARKHYQQALTIAEEGDHKALIASASEHLSNLNESAGNYRLALLYHKKAEAYNDSLDLVHQQSVIQGLQMQYDFGQKENEIRLLKANQETKEAELFAQQERFKRERVLYSAAFLILLSITSLIILSLRNLNLKKNMRLREAEQKRERLEQEYQRNLWQAEILASRMQMNPHFLFNCLNSVKFLIQQQHNREAIKYLTTLSKFMRELLQTGKMQSIPLMQELDLAQKYIHLEAIRFDQQLDFQLNIQEMDAAMLEGIAVPPMVLQPFIENAIWHGLVPSRSNNKKLNIQLKLIDKKLVISIEDNGVGRQHKKNLTGTTHKSMGIEITEDRIALFNKINQAHLQMQTEDLLDNRQEPAGTRVNLLIS</sequence>
<keyword evidence="4" id="KW-0418">Kinase</keyword>
<feature type="coiled-coil region" evidence="1">
    <location>
        <begin position="433"/>
        <end position="460"/>
    </location>
</feature>
<protein>
    <submittedName>
        <fullName evidence="4">Autolysin sensor kinase</fullName>
    </submittedName>
</protein>
<reference evidence="4 5" key="1">
    <citation type="journal article" date="2015" name="Microbes Environ.">
        <title>Distribution and evolution of nitrogen fixation genes in the phylum bacteroidetes.</title>
        <authorList>
            <person name="Inoue J."/>
            <person name="Oshima K."/>
            <person name="Suda W."/>
            <person name="Sakamoto M."/>
            <person name="Iino T."/>
            <person name="Noda S."/>
            <person name="Hongoh Y."/>
            <person name="Hattori M."/>
            <person name="Ohkuma M."/>
        </authorList>
    </citation>
    <scope>NUCLEOTIDE SEQUENCE [LARGE SCALE GENOMIC DNA]</scope>
    <source>
        <strain evidence="4">JCM 15548</strain>
    </source>
</reference>
<dbReference type="Gene3D" id="3.30.565.10">
    <property type="entry name" value="Histidine kinase-like ATPase, C-terminal domain"/>
    <property type="match status" value="1"/>
</dbReference>
<dbReference type="InterPro" id="IPR019734">
    <property type="entry name" value="TPR_rpt"/>
</dbReference>
<dbReference type="Proteomes" id="UP000032900">
    <property type="component" value="Unassembled WGS sequence"/>
</dbReference>
<gene>
    <name evidence="4" type="ORF">JCM15548_13883</name>
</gene>
<evidence type="ECO:0000256" key="2">
    <source>
        <dbReference type="SAM" id="Phobius"/>
    </source>
</evidence>
<dbReference type="SUPFAM" id="SSF48452">
    <property type="entry name" value="TPR-like"/>
    <property type="match status" value="2"/>
</dbReference>
<dbReference type="InterPro" id="IPR010559">
    <property type="entry name" value="Sig_transdc_His_kin_internal"/>
</dbReference>
<dbReference type="Pfam" id="PF06580">
    <property type="entry name" value="His_kinase"/>
    <property type="match status" value="1"/>
</dbReference>
<keyword evidence="2" id="KW-0812">Transmembrane</keyword>
<dbReference type="Gene3D" id="1.25.40.10">
    <property type="entry name" value="Tetratricopeptide repeat domain"/>
    <property type="match status" value="2"/>
</dbReference>
<dbReference type="Pfam" id="PF13424">
    <property type="entry name" value="TPR_12"/>
    <property type="match status" value="1"/>
</dbReference>
<feature type="domain" description="Signal transduction histidine kinase internal region" evidence="3">
    <location>
        <begin position="461"/>
        <end position="541"/>
    </location>
</feature>
<dbReference type="PANTHER" id="PTHR34220">
    <property type="entry name" value="SENSOR HISTIDINE KINASE YPDA"/>
    <property type="match status" value="1"/>
</dbReference>
<accession>A0A0E9M2A8</accession>
<dbReference type="SUPFAM" id="SSF55874">
    <property type="entry name" value="ATPase domain of HSP90 chaperone/DNA topoisomerase II/histidine kinase"/>
    <property type="match status" value="1"/>
</dbReference>
<dbReference type="InterPro" id="IPR050640">
    <property type="entry name" value="Bact_2-comp_sensor_kinase"/>
</dbReference>
<dbReference type="GO" id="GO:0000155">
    <property type="term" value="F:phosphorelay sensor kinase activity"/>
    <property type="evidence" value="ECO:0007669"/>
    <property type="project" value="InterPro"/>
</dbReference>
<evidence type="ECO:0000313" key="4">
    <source>
        <dbReference type="EMBL" id="GAO31516.1"/>
    </source>
</evidence>